<reference evidence="4" key="1">
    <citation type="submission" date="2017-01" db="EMBL/GenBank/DDBJ databases">
        <title>Comparative genomics of anhydrobiosis in the tardigrade Hypsibius dujardini.</title>
        <authorList>
            <person name="Yoshida Y."/>
            <person name="Koutsovoulos G."/>
            <person name="Laetsch D."/>
            <person name="Stevens L."/>
            <person name="Kumar S."/>
            <person name="Horikawa D."/>
            <person name="Ishino K."/>
            <person name="Komine S."/>
            <person name="Tomita M."/>
            <person name="Blaxter M."/>
            <person name="Arakawa K."/>
        </authorList>
    </citation>
    <scope>NUCLEOTIDE SEQUENCE [LARGE SCALE GENOMIC DNA]</scope>
    <source>
        <strain evidence="4">Z151</strain>
    </source>
</reference>
<keyword evidence="2" id="KW-0732">Signal</keyword>
<accession>A0A1W0XFG4</accession>
<dbReference type="OrthoDB" id="422720at2759"/>
<dbReference type="SUPFAM" id="SSF52540">
    <property type="entry name" value="P-loop containing nucleoside triphosphate hydrolases"/>
    <property type="match status" value="1"/>
</dbReference>
<feature type="compositionally biased region" description="Acidic residues" evidence="1">
    <location>
        <begin position="129"/>
        <end position="139"/>
    </location>
</feature>
<dbReference type="Gene3D" id="3.40.50.300">
    <property type="entry name" value="P-loop containing nucleotide triphosphate hydrolases"/>
    <property type="match status" value="1"/>
</dbReference>
<dbReference type="AlphaFoldDB" id="A0A1W0XFG4"/>
<name>A0A1W0XFG4_HYPEX</name>
<feature type="compositionally biased region" description="Acidic residues" evidence="1">
    <location>
        <begin position="80"/>
        <end position="91"/>
    </location>
</feature>
<feature type="compositionally biased region" description="Basic and acidic residues" evidence="1">
    <location>
        <begin position="97"/>
        <end position="110"/>
    </location>
</feature>
<evidence type="ECO:0000313" key="4">
    <source>
        <dbReference type="Proteomes" id="UP000192578"/>
    </source>
</evidence>
<dbReference type="Proteomes" id="UP000192578">
    <property type="component" value="Unassembled WGS sequence"/>
</dbReference>
<evidence type="ECO:0000313" key="3">
    <source>
        <dbReference type="EMBL" id="OQV26138.1"/>
    </source>
</evidence>
<gene>
    <name evidence="3" type="ORF">BV898_00260</name>
</gene>
<evidence type="ECO:0000256" key="2">
    <source>
        <dbReference type="SAM" id="SignalP"/>
    </source>
</evidence>
<dbReference type="PANTHER" id="PTHR43681:SF1">
    <property type="entry name" value="SARCALUMENIN"/>
    <property type="match status" value="1"/>
</dbReference>
<feature type="signal peptide" evidence="2">
    <location>
        <begin position="1"/>
        <end position="24"/>
    </location>
</feature>
<dbReference type="PANTHER" id="PTHR43681">
    <property type="entry name" value="TRANSMEMBRANE GTPASE FZO"/>
    <property type="match status" value="1"/>
</dbReference>
<keyword evidence="4" id="KW-1185">Reference proteome</keyword>
<feature type="compositionally biased region" description="Acidic residues" evidence="1">
    <location>
        <begin position="111"/>
        <end position="121"/>
    </location>
</feature>
<protein>
    <submittedName>
        <fullName evidence="3">Sarcalumenin</fullName>
    </submittedName>
</protein>
<feature type="compositionally biased region" description="Basic and acidic residues" evidence="1">
    <location>
        <begin position="64"/>
        <end position="79"/>
    </location>
</feature>
<organism evidence="3 4">
    <name type="scientific">Hypsibius exemplaris</name>
    <name type="common">Freshwater tardigrade</name>
    <dbReference type="NCBI Taxonomy" id="2072580"/>
    <lineage>
        <taxon>Eukaryota</taxon>
        <taxon>Metazoa</taxon>
        <taxon>Ecdysozoa</taxon>
        <taxon>Tardigrada</taxon>
        <taxon>Eutardigrada</taxon>
        <taxon>Parachela</taxon>
        <taxon>Hypsibioidea</taxon>
        <taxon>Hypsibiidae</taxon>
        <taxon>Hypsibius</taxon>
    </lineage>
</organism>
<dbReference type="InterPro" id="IPR027417">
    <property type="entry name" value="P-loop_NTPase"/>
</dbReference>
<dbReference type="InterPro" id="IPR051943">
    <property type="entry name" value="TRAFAC_Dynamin-like_GTPase"/>
</dbReference>
<dbReference type="EMBL" id="MTYJ01000001">
    <property type="protein sequence ID" value="OQV26138.1"/>
    <property type="molecule type" value="Genomic_DNA"/>
</dbReference>
<comment type="caution">
    <text evidence="3">The sequence shown here is derived from an EMBL/GenBank/DDBJ whole genome shotgun (WGS) entry which is preliminary data.</text>
</comment>
<feature type="chain" id="PRO_5012348116" evidence="2">
    <location>
        <begin position="25"/>
        <end position="597"/>
    </location>
</feature>
<sequence length="597" mass="67193">MNQKSSFSLFALLAVLLLAVHIDGKKKFKWNTPPEEWEAEGLVAAEKPAAEVEEPEAPAPPPSKGKDTKKAAAHAKKDADDDDEDDDDDEPAPPPSKGKDKKKEVEAKKDEDDDEKAEDEGSDTKVEDAKDEDEGDQEGSEAGSGGDEDAGCGTDRPYCVADLLHLNEDDHEARRRKDILINEALGRLNQIVNNQIHPLEKMYKYEHLAMSTFGEPEIFAKPLVLVMEPYKRGKSSLLPLLLGDTEIEEGDEIENTDFVIYSHASKPRTLEGIQVLRNETFESLQRFGKSLASHLKAIELPHPLLERVTLVETPDVLENSKLDREFPVAKVHQWFVARADAIILIVEPDRVDVGETLEAVFKELKDQEDLLLVLIEAGYKTSIDDSVKALRKMAWSFAPHFDVNEAPHMYITSFEKPLDGECSELYGRQERQFLVDLHKILDHRFKNRLTTVYERAVDVRNHAFLVDKFLDTFIQKKSFFGSNNKALENDIANFPSKFGIYEAVLRRTNASADDLPDPEEYKAFFKTNNLQSFKSLASGCSFMGGCPSDKITNAILYDLPELLEKFTSRLPLCVSDVSECTLEDKKFVPAQKKKKAH</sequence>
<feature type="region of interest" description="Disordered" evidence="1">
    <location>
        <begin position="39"/>
        <end position="153"/>
    </location>
</feature>
<dbReference type="Gene3D" id="1.10.268.20">
    <property type="match status" value="1"/>
</dbReference>
<proteinExistence type="predicted"/>
<evidence type="ECO:0000256" key="1">
    <source>
        <dbReference type="SAM" id="MobiDB-lite"/>
    </source>
</evidence>